<reference evidence="2" key="1">
    <citation type="submission" date="2019-08" db="EMBL/GenBank/DDBJ databases">
        <authorList>
            <person name="Kucharzyk K."/>
            <person name="Murdoch R.W."/>
            <person name="Higgins S."/>
            <person name="Loffler F."/>
        </authorList>
    </citation>
    <scope>NUCLEOTIDE SEQUENCE</scope>
</reference>
<accession>A0A645APR4</accession>
<proteinExistence type="predicted"/>
<organism evidence="2">
    <name type="scientific">bioreactor metagenome</name>
    <dbReference type="NCBI Taxonomy" id="1076179"/>
    <lineage>
        <taxon>unclassified sequences</taxon>
        <taxon>metagenomes</taxon>
        <taxon>ecological metagenomes</taxon>
    </lineage>
</organism>
<dbReference type="AlphaFoldDB" id="A0A645APR4"/>
<evidence type="ECO:0000313" key="2">
    <source>
        <dbReference type="EMBL" id="MPM55262.1"/>
    </source>
</evidence>
<feature type="compositionally biased region" description="Basic and acidic residues" evidence="1">
    <location>
        <begin position="66"/>
        <end position="77"/>
    </location>
</feature>
<dbReference type="EMBL" id="VSSQ01015192">
    <property type="protein sequence ID" value="MPM55262.1"/>
    <property type="molecule type" value="Genomic_DNA"/>
</dbReference>
<evidence type="ECO:0000256" key="1">
    <source>
        <dbReference type="SAM" id="MobiDB-lite"/>
    </source>
</evidence>
<name>A0A645APR4_9ZZZZ</name>
<protein>
    <submittedName>
        <fullName evidence="2">Uncharacterized protein</fullName>
    </submittedName>
</protein>
<gene>
    <name evidence="2" type="ORF">SDC9_102055</name>
</gene>
<comment type="caution">
    <text evidence="2">The sequence shown here is derived from an EMBL/GenBank/DDBJ whole genome shotgun (WGS) entry which is preliminary data.</text>
</comment>
<sequence length="96" mass="9816">MEIIDCDHDVDSDGPRAQLSGFTDLAPEGPQVCCLAILIVVGFQQPDAVCGNDPDASVVRNGTGKGGERDADAHAALDDGSGGDQVTDFQCRPGGS</sequence>
<feature type="region of interest" description="Disordered" evidence="1">
    <location>
        <begin position="60"/>
        <end position="96"/>
    </location>
</feature>